<organism evidence="4 5">
    <name type="scientific">Tetraparma gracilis</name>
    <dbReference type="NCBI Taxonomy" id="2962635"/>
    <lineage>
        <taxon>Eukaryota</taxon>
        <taxon>Sar</taxon>
        <taxon>Stramenopiles</taxon>
        <taxon>Ochrophyta</taxon>
        <taxon>Bolidophyceae</taxon>
        <taxon>Parmales</taxon>
        <taxon>Triparmaceae</taxon>
        <taxon>Tetraparma</taxon>
    </lineage>
</organism>
<dbReference type="PANTHER" id="PTHR46104">
    <property type="entry name" value="GENE 9195-RELATED-RELATED"/>
    <property type="match status" value="1"/>
</dbReference>
<feature type="compositionally biased region" description="Basic and acidic residues" evidence="1">
    <location>
        <begin position="34"/>
        <end position="46"/>
    </location>
</feature>
<feature type="compositionally biased region" description="Basic and acidic residues" evidence="1">
    <location>
        <begin position="203"/>
        <end position="213"/>
    </location>
</feature>
<gene>
    <name evidence="4" type="ORF">TeGR_g12478</name>
</gene>
<feature type="chain" id="PRO_5045750860" description="Tyrosine-protein kinase ephrin type A/B receptor-like domain-containing protein" evidence="2">
    <location>
        <begin position="25"/>
        <end position="273"/>
    </location>
</feature>
<sequence>MLLAPPSSLLPLLLVLLLSTPTASRQGPTNSAQHQDDQLETHRSADHSPTGIATALPCPRGTFRPSGIDDAECELCPLGRYGSIEGLTKSTCTADCPVGRYNDERGAMTEDDCLFCPPGKFGASVGQKTRECSGSCPAGKYSSEFGITNEAQCVTCPTGYRGWQCSWELSPRRGHFVSTDGKINEASHAYLDATNGNTGQDTHPGEHPDGEWSADRFAGEYSGAWYRGEVAGAYPSNSYLLSGKTYDDNNMIATLGHDPAAAERASTSLDKVP</sequence>
<feature type="region of interest" description="Disordered" evidence="1">
    <location>
        <begin position="23"/>
        <end position="58"/>
    </location>
</feature>
<evidence type="ECO:0000259" key="3">
    <source>
        <dbReference type="Pfam" id="PF07699"/>
    </source>
</evidence>
<protein>
    <recommendedName>
        <fullName evidence="3">Tyrosine-protein kinase ephrin type A/B receptor-like domain-containing protein</fullName>
    </recommendedName>
</protein>
<feature type="region of interest" description="Disordered" evidence="1">
    <location>
        <begin position="192"/>
        <end position="213"/>
    </location>
</feature>
<dbReference type="EMBL" id="BRYB01001310">
    <property type="protein sequence ID" value="GMI22912.1"/>
    <property type="molecule type" value="Genomic_DNA"/>
</dbReference>
<evidence type="ECO:0000313" key="5">
    <source>
        <dbReference type="Proteomes" id="UP001165060"/>
    </source>
</evidence>
<evidence type="ECO:0000313" key="4">
    <source>
        <dbReference type="EMBL" id="GMI22912.1"/>
    </source>
</evidence>
<proteinExistence type="predicted"/>
<dbReference type="Gene3D" id="2.10.50.10">
    <property type="entry name" value="Tumor Necrosis Factor Receptor, subunit A, domain 2"/>
    <property type="match status" value="1"/>
</dbReference>
<dbReference type="Pfam" id="PF07699">
    <property type="entry name" value="Ephrin_rec_like"/>
    <property type="match status" value="1"/>
</dbReference>
<feature type="domain" description="Tyrosine-protein kinase ephrin type A/B receptor-like" evidence="3">
    <location>
        <begin position="50"/>
        <end position="86"/>
    </location>
</feature>
<dbReference type="InterPro" id="IPR011641">
    <property type="entry name" value="Tyr-kin_ephrin_A/B_rcpt-like"/>
</dbReference>
<name>A0ABQ6MB94_9STRA</name>
<dbReference type="SUPFAM" id="SSF57184">
    <property type="entry name" value="Growth factor receptor domain"/>
    <property type="match status" value="1"/>
</dbReference>
<evidence type="ECO:0000256" key="2">
    <source>
        <dbReference type="SAM" id="SignalP"/>
    </source>
</evidence>
<reference evidence="4 5" key="1">
    <citation type="journal article" date="2023" name="Commun. Biol.">
        <title>Genome analysis of Parmales, the sister group of diatoms, reveals the evolutionary specialization of diatoms from phago-mixotrophs to photoautotrophs.</title>
        <authorList>
            <person name="Ban H."/>
            <person name="Sato S."/>
            <person name="Yoshikawa S."/>
            <person name="Yamada K."/>
            <person name="Nakamura Y."/>
            <person name="Ichinomiya M."/>
            <person name="Sato N."/>
            <person name="Blanc-Mathieu R."/>
            <person name="Endo H."/>
            <person name="Kuwata A."/>
            <person name="Ogata H."/>
        </authorList>
    </citation>
    <scope>NUCLEOTIDE SEQUENCE [LARGE SCALE GENOMIC DNA]</scope>
</reference>
<dbReference type="PANTHER" id="PTHR46104:SF1">
    <property type="entry name" value="GENE 9195-RELATED"/>
    <property type="match status" value="1"/>
</dbReference>
<comment type="caution">
    <text evidence="4">The sequence shown here is derived from an EMBL/GenBank/DDBJ whole genome shotgun (WGS) entry which is preliminary data.</text>
</comment>
<accession>A0ABQ6MB94</accession>
<keyword evidence="5" id="KW-1185">Reference proteome</keyword>
<keyword evidence="2" id="KW-0732">Signal</keyword>
<dbReference type="Proteomes" id="UP001165060">
    <property type="component" value="Unassembled WGS sequence"/>
</dbReference>
<dbReference type="InterPro" id="IPR009030">
    <property type="entry name" value="Growth_fac_rcpt_cys_sf"/>
</dbReference>
<feature type="signal peptide" evidence="2">
    <location>
        <begin position="1"/>
        <end position="24"/>
    </location>
</feature>
<evidence type="ECO:0000256" key="1">
    <source>
        <dbReference type="SAM" id="MobiDB-lite"/>
    </source>
</evidence>
<dbReference type="SMART" id="SM01411">
    <property type="entry name" value="Ephrin_rec_like"/>
    <property type="match status" value="2"/>
</dbReference>